<name>U5CPJ0_CALSX</name>
<organism evidence="2 3">
    <name type="scientific">Caldanaerobacter subterraneus subsp. yonseiensis KB-1</name>
    <dbReference type="NCBI Taxonomy" id="1388761"/>
    <lineage>
        <taxon>Bacteria</taxon>
        <taxon>Bacillati</taxon>
        <taxon>Bacillota</taxon>
        <taxon>Clostridia</taxon>
        <taxon>Thermoanaerobacterales</taxon>
        <taxon>Thermoanaerobacteraceae</taxon>
        <taxon>Caldanaerobacter</taxon>
    </lineage>
</organism>
<feature type="transmembrane region" description="Helical" evidence="1">
    <location>
        <begin position="26"/>
        <end position="44"/>
    </location>
</feature>
<evidence type="ECO:0000313" key="2">
    <source>
        <dbReference type="EMBL" id="ERM90846.1"/>
    </source>
</evidence>
<sequence>MKFYGMETCVKKVFPKGQDHGSKKKGISGVIFLFQGLTTYPFVIP</sequence>
<proteinExistence type="predicted"/>
<gene>
    <name evidence="2" type="ORF">O163_13710</name>
</gene>
<protein>
    <submittedName>
        <fullName evidence="2">Uncharacterized protein</fullName>
    </submittedName>
</protein>
<keyword evidence="1" id="KW-0472">Membrane</keyword>
<evidence type="ECO:0000256" key="1">
    <source>
        <dbReference type="SAM" id="Phobius"/>
    </source>
</evidence>
<keyword evidence="1" id="KW-1133">Transmembrane helix</keyword>
<comment type="caution">
    <text evidence="2">The sequence shown here is derived from an EMBL/GenBank/DDBJ whole genome shotgun (WGS) entry which is preliminary data.</text>
</comment>
<dbReference type="EMBL" id="AXDC01000051">
    <property type="protein sequence ID" value="ERM90846.1"/>
    <property type="molecule type" value="Genomic_DNA"/>
</dbReference>
<dbReference type="AlphaFoldDB" id="U5CPJ0"/>
<dbReference type="Proteomes" id="UP000016856">
    <property type="component" value="Unassembled WGS sequence"/>
</dbReference>
<evidence type="ECO:0000313" key="3">
    <source>
        <dbReference type="Proteomes" id="UP000016856"/>
    </source>
</evidence>
<reference evidence="2 3" key="1">
    <citation type="journal article" date="2013" name="Genome Announc.">
        <title>Draft Genome Sequence of an Anaerobic and Extremophilic Bacterium, Caldanaerobacter yonseiensis, Isolated from a Geothermal Hot Stream.</title>
        <authorList>
            <person name="Lee S.J."/>
            <person name="Lee Y.J."/>
            <person name="Park G.S."/>
            <person name="Kim B.C."/>
            <person name="Lee S.J."/>
            <person name="Shin J.H."/>
            <person name="Lee D.W."/>
        </authorList>
    </citation>
    <scope>NUCLEOTIDE SEQUENCE [LARGE SCALE GENOMIC DNA]</scope>
    <source>
        <strain evidence="2 3">KB-1</strain>
    </source>
</reference>
<accession>U5CPJ0</accession>
<dbReference type="PATRIC" id="fig|1388761.3.peg.2747"/>
<keyword evidence="1" id="KW-0812">Transmembrane</keyword>